<reference evidence="1" key="4">
    <citation type="submission" date="2025-09" db="UniProtKB">
        <authorList>
            <consortium name="Ensembl"/>
        </authorList>
    </citation>
    <scope>IDENTIFICATION</scope>
    <source>
        <strain evidence="1">HSOK</strain>
    </source>
</reference>
<protein>
    <submittedName>
        <fullName evidence="1">Uncharacterized protein</fullName>
    </submittedName>
</protein>
<reference key="1">
    <citation type="journal article" date="2007" name="Nature">
        <title>The medaka draft genome and insights into vertebrate genome evolution.</title>
        <authorList>
            <person name="Kasahara M."/>
            <person name="Naruse K."/>
            <person name="Sasaki S."/>
            <person name="Nakatani Y."/>
            <person name="Qu W."/>
            <person name="Ahsan B."/>
            <person name="Yamada T."/>
            <person name="Nagayasu Y."/>
            <person name="Doi K."/>
            <person name="Kasai Y."/>
            <person name="Jindo T."/>
            <person name="Kobayashi D."/>
            <person name="Shimada A."/>
            <person name="Toyoda A."/>
            <person name="Kuroki Y."/>
            <person name="Fujiyama A."/>
            <person name="Sasaki T."/>
            <person name="Shimizu A."/>
            <person name="Asakawa S."/>
            <person name="Shimizu N."/>
            <person name="Hashimoto S."/>
            <person name="Yang J."/>
            <person name="Lee Y."/>
            <person name="Matsushima K."/>
            <person name="Sugano S."/>
            <person name="Sakaizumi M."/>
            <person name="Narita T."/>
            <person name="Ohishi K."/>
            <person name="Haga S."/>
            <person name="Ohta F."/>
            <person name="Nomoto H."/>
            <person name="Nogata K."/>
            <person name="Morishita T."/>
            <person name="Endo T."/>
            <person name="Shin-I T."/>
            <person name="Takeda H."/>
            <person name="Morishita S."/>
            <person name="Kohara Y."/>
        </authorList>
    </citation>
    <scope>NUCLEOTIDE SEQUENCE [LARGE SCALE GENOMIC DNA]</scope>
    <source>
        <strain>Hd-rR</strain>
    </source>
</reference>
<accession>A0A3P9IZX3</accession>
<name>A0A3P9IZX3_ORYLA</name>
<reference evidence="1 2" key="2">
    <citation type="submission" date="2017-04" db="EMBL/GenBank/DDBJ databases">
        <title>CpG methylation of centromeres and impact of large insertions on vertebrate speciation.</title>
        <authorList>
            <person name="Ichikawa K."/>
            <person name="Yoshimura J."/>
            <person name="Morishita S."/>
        </authorList>
    </citation>
    <scope>NUCLEOTIDE SEQUENCE</scope>
    <source>
        <strain evidence="1 2">HSOK</strain>
    </source>
</reference>
<reference evidence="1" key="3">
    <citation type="submission" date="2025-08" db="UniProtKB">
        <authorList>
            <consortium name="Ensembl"/>
        </authorList>
    </citation>
    <scope>IDENTIFICATION</scope>
    <source>
        <strain evidence="1">HSOK</strain>
    </source>
</reference>
<evidence type="ECO:0000313" key="2">
    <source>
        <dbReference type="Proteomes" id="UP000265200"/>
    </source>
</evidence>
<proteinExistence type="predicted"/>
<dbReference type="Proteomes" id="UP000265200">
    <property type="component" value="Chromosome 17"/>
</dbReference>
<sequence>LRETRVQEKQNTTLKKNAELEQIMMGIYDFGINVEGVTVLHELKDCHYPPDLMYTFENIQKVLMELESHQLFHLKSRC</sequence>
<evidence type="ECO:0000313" key="1">
    <source>
        <dbReference type="Ensembl" id="ENSORLP00015025590.1"/>
    </source>
</evidence>
<organism evidence="1 2">
    <name type="scientific">Oryzias latipes</name>
    <name type="common">Japanese rice fish</name>
    <name type="synonym">Japanese killifish</name>
    <dbReference type="NCBI Taxonomy" id="8090"/>
    <lineage>
        <taxon>Eukaryota</taxon>
        <taxon>Metazoa</taxon>
        <taxon>Chordata</taxon>
        <taxon>Craniata</taxon>
        <taxon>Vertebrata</taxon>
        <taxon>Euteleostomi</taxon>
        <taxon>Actinopterygii</taxon>
        <taxon>Neopterygii</taxon>
        <taxon>Teleostei</taxon>
        <taxon>Neoteleostei</taxon>
        <taxon>Acanthomorphata</taxon>
        <taxon>Ovalentaria</taxon>
        <taxon>Atherinomorphae</taxon>
        <taxon>Beloniformes</taxon>
        <taxon>Adrianichthyidae</taxon>
        <taxon>Oryziinae</taxon>
        <taxon>Oryzias</taxon>
    </lineage>
</organism>
<dbReference type="AlphaFoldDB" id="A0A3P9IZX3"/>
<dbReference type="Ensembl" id="ENSORLT00015005037.1">
    <property type="protein sequence ID" value="ENSORLP00015025590.1"/>
    <property type="gene ID" value="ENSORLG00015006772.1"/>
</dbReference>